<dbReference type="EMBL" id="JBHTAG010000002">
    <property type="protein sequence ID" value="MFC7096645.1"/>
    <property type="molecule type" value="Genomic_DNA"/>
</dbReference>
<feature type="region of interest" description="Disordered" evidence="1">
    <location>
        <begin position="57"/>
        <end position="88"/>
    </location>
</feature>
<protein>
    <submittedName>
        <fullName evidence="2">Uncharacterized protein</fullName>
    </submittedName>
</protein>
<keyword evidence="3" id="KW-1185">Reference proteome</keyword>
<sequence>MSKAVSRQFLVDGLPIDGVEPGTSILLTGDDSKALEAAFYELVAPASDEHAAVLSTDTPGRSVKRSVDQVEAGAGDRTSVLAGTGRGSTDVQSVDDLGDLTGLGMAFSAMVTEAQQHSGNFRSGIMLCSSVCAAAADIRSVYRMLNSNFLPPLRRGDGVGVCALDTSAEIGSPSSSIVKGMSTSFTCHIRVESSGRDVTLDLSELGGPAQAKLSP</sequence>
<comment type="caution">
    <text evidence="2">The sequence shown here is derived from an EMBL/GenBank/DDBJ whole genome shotgun (WGS) entry which is preliminary data.</text>
</comment>
<dbReference type="Pfam" id="PF24336">
    <property type="entry name" value="DUF7504"/>
    <property type="match status" value="1"/>
</dbReference>
<organism evidence="2 3">
    <name type="scientific">Halobaculum marinum</name>
    <dbReference type="NCBI Taxonomy" id="3031996"/>
    <lineage>
        <taxon>Archaea</taxon>
        <taxon>Methanobacteriati</taxon>
        <taxon>Methanobacteriota</taxon>
        <taxon>Stenosarchaea group</taxon>
        <taxon>Halobacteria</taxon>
        <taxon>Halobacteriales</taxon>
        <taxon>Haloferacaceae</taxon>
        <taxon>Halobaculum</taxon>
    </lineage>
</organism>
<evidence type="ECO:0000313" key="3">
    <source>
        <dbReference type="Proteomes" id="UP001596388"/>
    </source>
</evidence>
<dbReference type="Proteomes" id="UP001596388">
    <property type="component" value="Unassembled WGS sequence"/>
</dbReference>
<name>A0ABD5WWH5_9EURY</name>
<evidence type="ECO:0000313" key="2">
    <source>
        <dbReference type="EMBL" id="MFC7096645.1"/>
    </source>
</evidence>
<reference evidence="2 3" key="1">
    <citation type="journal article" date="2019" name="Int. J. Syst. Evol. Microbiol.">
        <title>The Global Catalogue of Microorganisms (GCM) 10K type strain sequencing project: providing services to taxonomists for standard genome sequencing and annotation.</title>
        <authorList>
            <consortium name="The Broad Institute Genomics Platform"/>
            <consortium name="The Broad Institute Genome Sequencing Center for Infectious Disease"/>
            <person name="Wu L."/>
            <person name="Ma J."/>
        </authorList>
    </citation>
    <scope>NUCLEOTIDE SEQUENCE [LARGE SCALE GENOMIC DNA]</scope>
    <source>
        <strain evidence="2 3">DT55</strain>
    </source>
</reference>
<evidence type="ECO:0000256" key="1">
    <source>
        <dbReference type="SAM" id="MobiDB-lite"/>
    </source>
</evidence>
<dbReference type="AlphaFoldDB" id="A0ABD5WWH5"/>
<dbReference type="GeneID" id="79269465"/>
<accession>A0ABD5WWH5</accession>
<dbReference type="RefSeq" id="WP_276238891.1">
    <property type="nucleotide sequence ID" value="NZ_CP119989.1"/>
</dbReference>
<dbReference type="InterPro" id="IPR055927">
    <property type="entry name" value="DUF7504"/>
</dbReference>
<proteinExistence type="predicted"/>
<gene>
    <name evidence="2" type="ORF">ACFQKD_04940</name>
</gene>